<evidence type="ECO:0000313" key="1">
    <source>
        <dbReference type="EMBL" id="OCT70953.1"/>
    </source>
</evidence>
<name>A0A974HAK1_XENLA</name>
<evidence type="ECO:0008006" key="3">
    <source>
        <dbReference type="Google" id="ProtNLM"/>
    </source>
</evidence>
<dbReference type="PANTHER" id="PTHR21301">
    <property type="entry name" value="REVERSE TRANSCRIPTASE"/>
    <property type="match status" value="1"/>
</dbReference>
<dbReference type="AlphaFoldDB" id="A0A974HAK1"/>
<dbReference type="EMBL" id="CM004479">
    <property type="protein sequence ID" value="OCT70953.1"/>
    <property type="molecule type" value="Genomic_DNA"/>
</dbReference>
<evidence type="ECO:0000313" key="2">
    <source>
        <dbReference type="Proteomes" id="UP000694892"/>
    </source>
</evidence>
<dbReference type="InterPro" id="IPR035901">
    <property type="entry name" value="GIY-YIG_endonuc_sf"/>
</dbReference>
<gene>
    <name evidence="1" type="ORF">XELAEV_18037867mg</name>
</gene>
<dbReference type="CDD" id="cd10442">
    <property type="entry name" value="GIY-YIG_PLEs"/>
    <property type="match status" value="1"/>
</dbReference>
<sequence>MLGMFRKKGYPKSILQKAEKEVDALSRETVLTNKKNDTQMERIPSVTTFDVHSKRVRKVIRKYWPILMNDSSTSRVFKGYPLFAYKRDIQPPKTAKQRFLGKTVVGTFPCLSCQNFNRVIKRDTVLHPTQGTQIKLRGYHTCMSKNLIYYLKCPWGKGYVGKTNRMIRLRLNEHRSAIRNAHSQMTSVSRHWTECKHNVAQLRWQVLEEVKANYTNIDKKLLQRECFSIWKLDTLSPKGMNENWGLNCFL</sequence>
<protein>
    <recommendedName>
        <fullName evidence="3">GIY-YIG domain-containing protein</fullName>
    </recommendedName>
</protein>
<dbReference type="Gene3D" id="3.40.1440.10">
    <property type="entry name" value="GIY-YIG endonuclease"/>
    <property type="match status" value="1"/>
</dbReference>
<accession>A0A974HAK1</accession>
<dbReference type="PANTHER" id="PTHR21301:SF12">
    <property type="match status" value="1"/>
</dbReference>
<organism evidence="1 2">
    <name type="scientific">Xenopus laevis</name>
    <name type="common">African clawed frog</name>
    <dbReference type="NCBI Taxonomy" id="8355"/>
    <lineage>
        <taxon>Eukaryota</taxon>
        <taxon>Metazoa</taxon>
        <taxon>Chordata</taxon>
        <taxon>Craniata</taxon>
        <taxon>Vertebrata</taxon>
        <taxon>Euteleostomi</taxon>
        <taxon>Amphibia</taxon>
        <taxon>Batrachia</taxon>
        <taxon>Anura</taxon>
        <taxon>Pipoidea</taxon>
        <taxon>Pipidae</taxon>
        <taxon>Xenopodinae</taxon>
        <taxon>Xenopus</taxon>
        <taxon>Xenopus</taxon>
    </lineage>
</organism>
<dbReference type="Proteomes" id="UP000694892">
    <property type="component" value="Chromosome 7S"/>
</dbReference>
<proteinExistence type="predicted"/>
<reference evidence="2" key="1">
    <citation type="journal article" date="2016" name="Nature">
        <title>Genome evolution in the allotetraploid frog Xenopus laevis.</title>
        <authorList>
            <person name="Session A.M."/>
            <person name="Uno Y."/>
            <person name="Kwon T."/>
            <person name="Chapman J.A."/>
            <person name="Toyoda A."/>
            <person name="Takahashi S."/>
            <person name="Fukui A."/>
            <person name="Hikosaka A."/>
            <person name="Suzuki A."/>
            <person name="Kondo M."/>
            <person name="van Heeringen S.J."/>
            <person name="Quigley I."/>
            <person name="Heinz S."/>
            <person name="Ogino H."/>
            <person name="Ochi H."/>
            <person name="Hellsten U."/>
            <person name="Lyons J.B."/>
            <person name="Simakov O."/>
            <person name="Putnam N."/>
            <person name="Stites J."/>
            <person name="Kuroki Y."/>
            <person name="Tanaka T."/>
            <person name="Michiue T."/>
            <person name="Watanabe M."/>
            <person name="Bogdanovic O."/>
            <person name="Lister R."/>
            <person name="Georgiou G."/>
            <person name="Paranjpe S.S."/>
            <person name="van Kruijsbergen I."/>
            <person name="Shu S."/>
            <person name="Carlson J."/>
            <person name="Kinoshita T."/>
            <person name="Ohta Y."/>
            <person name="Mawaribuchi S."/>
            <person name="Jenkins J."/>
            <person name="Grimwood J."/>
            <person name="Schmutz J."/>
            <person name="Mitros T."/>
            <person name="Mozaffari S.V."/>
            <person name="Suzuki Y."/>
            <person name="Haramoto Y."/>
            <person name="Yamamoto T.S."/>
            <person name="Takagi C."/>
            <person name="Heald R."/>
            <person name="Miller K."/>
            <person name="Haudenschild C."/>
            <person name="Kitzman J."/>
            <person name="Nakayama T."/>
            <person name="Izutsu Y."/>
            <person name="Robert J."/>
            <person name="Fortriede J."/>
            <person name="Burns K."/>
            <person name="Lotay V."/>
            <person name="Karimi K."/>
            <person name="Yasuoka Y."/>
            <person name="Dichmann D.S."/>
            <person name="Flajnik M.F."/>
            <person name="Houston D.W."/>
            <person name="Shendure J."/>
            <person name="DuPasquier L."/>
            <person name="Vize P.D."/>
            <person name="Zorn A.M."/>
            <person name="Ito M."/>
            <person name="Marcotte E.M."/>
            <person name="Wallingford J.B."/>
            <person name="Ito Y."/>
            <person name="Asashima M."/>
            <person name="Ueno N."/>
            <person name="Matsuda Y."/>
            <person name="Veenstra G.J."/>
            <person name="Fujiyama A."/>
            <person name="Harland R.M."/>
            <person name="Taira M."/>
            <person name="Rokhsar D.S."/>
        </authorList>
    </citation>
    <scope>NUCLEOTIDE SEQUENCE [LARGE SCALE GENOMIC DNA]</scope>
    <source>
        <strain evidence="2">J</strain>
    </source>
</reference>